<keyword evidence="2" id="KW-0812">Transmembrane</keyword>
<dbReference type="PANTHER" id="PTHR33640:SF3">
    <property type="entry name" value="DUF4408 DOMAIN-CONTAINING PROTEIN"/>
    <property type="match status" value="1"/>
</dbReference>
<proteinExistence type="predicted"/>
<sequence>MDSFDFDNVKAEKVKAMRRYNRLRSLTTAFRFVELLVALLFLAWTFERVPFAVKISGEFVLRLGGVVASPLFVFLVCNAIIVTLVAKSGVFSAVHNADSKLYEEIVKNAENRSKMESREEIVYEDKEIISGVSTCTHTFEQMEPESEPESDSDAEVDTPRVYRRSKSEKVAIKQSEEKVKKDLRRSETEKCRKFENIDEKLFPEDELSNEEFQRTIEDFIAKQLRFRREESLSIVPQNQA</sequence>
<name>A0AB32VLL6_THECC</name>
<feature type="transmembrane region" description="Helical" evidence="2">
    <location>
        <begin position="66"/>
        <end position="86"/>
    </location>
</feature>
<dbReference type="PANTHER" id="PTHR33640">
    <property type="entry name" value="TRANSMEMBRANE PROTEIN"/>
    <property type="match status" value="1"/>
</dbReference>
<gene>
    <name evidence="4" type="primary">LOC18610889</name>
</gene>
<reference evidence="3" key="1">
    <citation type="journal article" date="1997" name="Nucleic Acids Res.">
        <title>tRNAscan-SE: a program for improved detection of transfer RNA genes in genomic sequence.</title>
        <authorList>
            <person name="Lowe T.M."/>
            <person name="Eddy S.R."/>
        </authorList>
    </citation>
    <scope>NUCLEOTIDE SEQUENCE [LARGE SCALE GENOMIC DNA]</scope>
    <source>
        <strain evidence="3">r\B97-61/B2</strain>
    </source>
</reference>
<feature type="transmembrane region" description="Helical" evidence="2">
    <location>
        <begin position="28"/>
        <end position="46"/>
    </location>
</feature>
<evidence type="ECO:0000313" key="3">
    <source>
        <dbReference type="Proteomes" id="UP000694886"/>
    </source>
</evidence>
<evidence type="ECO:0000256" key="2">
    <source>
        <dbReference type="SAM" id="Phobius"/>
    </source>
</evidence>
<dbReference type="KEGG" id="tcc:18610889"/>
<reference evidence="4" key="2">
    <citation type="submission" date="2025-08" db="UniProtKB">
        <authorList>
            <consortium name="RefSeq"/>
        </authorList>
    </citation>
    <scope>IDENTIFICATION</scope>
</reference>
<evidence type="ECO:0000313" key="4">
    <source>
        <dbReference type="RefSeq" id="XP_007046867.2"/>
    </source>
</evidence>
<organism evidence="3 4">
    <name type="scientific">Theobroma cacao</name>
    <name type="common">Cacao</name>
    <name type="synonym">Cocoa</name>
    <dbReference type="NCBI Taxonomy" id="3641"/>
    <lineage>
        <taxon>Eukaryota</taxon>
        <taxon>Viridiplantae</taxon>
        <taxon>Streptophyta</taxon>
        <taxon>Embryophyta</taxon>
        <taxon>Tracheophyta</taxon>
        <taxon>Spermatophyta</taxon>
        <taxon>Magnoliopsida</taxon>
        <taxon>eudicotyledons</taxon>
        <taxon>Gunneridae</taxon>
        <taxon>Pentapetalae</taxon>
        <taxon>rosids</taxon>
        <taxon>malvids</taxon>
        <taxon>Malvales</taxon>
        <taxon>Malvaceae</taxon>
        <taxon>Byttnerioideae</taxon>
        <taxon>Theobroma</taxon>
    </lineage>
</organism>
<keyword evidence="2" id="KW-1133">Transmembrane helix</keyword>
<protein>
    <submittedName>
        <fullName evidence="4">Uncharacterized protein LOC18610889</fullName>
    </submittedName>
</protein>
<accession>A0AB32VLL6</accession>
<dbReference type="Gramene" id="Tc01v2_t002650.1">
    <property type="protein sequence ID" value="Tc01v2_p002650.1"/>
    <property type="gene ID" value="Tc01v2_g002650"/>
</dbReference>
<feature type="region of interest" description="Disordered" evidence="1">
    <location>
        <begin position="140"/>
        <end position="160"/>
    </location>
</feature>
<feature type="compositionally biased region" description="Acidic residues" evidence="1">
    <location>
        <begin position="142"/>
        <end position="156"/>
    </location>
</feature>
<keyword evidence="2" id="KW-0472">Membrane</keyword>
<dbReference type="GeneID" id="18610889"/>
<dbReference type="Proteomes" id="UP000694886">
    <property type="component" value="Chromosome 1"/>
</dbReference>
<dbReference type="RefSeq" id="XP_007046867.2">
    <property type="nucleotide sequence ID" value="XM_007046805.2"/>
</dbReference>
<evidence type="ECO:0000256" key="1">
    <source>
        <dbReference type="SAM" id="MobiDB-lite"/>
    </source>
</evidence>
<dbReference type="AlphaFoldDB" id="A0AB32VLL6"/>